<comment type="pathway">
    <text evidence="18">Bacterial outer membrane biogenesis; LPS lipid A biosynthesis.</text>
</comment>
<dbReference type="InterPro" id="IPR001451">
    <property type="entry name" value="Hexapep"/>
</dbReference>
<dbReference type="InterPro" id="IPR018357">
    <property type="entry name" value="Hexapep_transf_CS"/>
</dbReference>
<dbReference type="GO" id="GO:0000287">
    <property type="term" value="F:magnesium ion binding"/>
    <property type="evidence" value="ECO:0007669"/>
    <property type="project" value="UniProtKB-UniRule"/>
</dbReference>
<feature type="binding site" evidence="18">
    <location>
        <position position="366"/>
    </location>
    <ligand>
        <name>UDP-N-acetyl-alpha-D-glucosamine</name>
        <dbReference type="ChEBI" id="CHEBI:57705"/>
    </ligand>
</feature>
<evidence type="ECO:0000256" key="10">
    <source>
        <dbReference type="ARBA" id="ARBA00022960"/>
    </source>
</evidence>
<feature type="domain" description="MobA-like NTP transferase" evidence="19">
    <location>
        <begin position="8"/>
        <end position="121"/>
    </location>
</feature>
<evidence type="ECO:0000256" key="15">
    <source>
        <dbReference type="ARBA" id="ARBA00048247"/>
    </source>
</evidence>
<name>A0A6A8EP20_KLEPN</name>
<feature type="binding site" evidence="18">
    <location>
        <position position="227"/>
    </location>
    <ligand>
        <name>UDP-N-acetyl-alpha-D-glucosamine</name>
        <dbReference type="ChEBI" id="CHEBI:57705"/>
    </ligand>
</feature>
<dbReference type="InterPro" id="IPR025877">
    <property type="entry name" value="MobA-like_NTP_Trfase"/>
</dbReference>
<keyword evidence="14 18" id="KW-0961">Cell wall biogenesis/degradation</keyword>
<dbReference type="CDD" id="cd03353">
    <property type="entry name" value="LbH_GlmU_C"/>
    <property type="match status" value="1"/>
</dbReference>
<dbReference type="InterPro" id="IPR038009">
    <property type="entry name" value="GlmU_C_LbH"/>
</dbReference>
<feature type="binding site" evidence="18">
    <location>
        <begin position="103"/>
        <end position="105"/>
    </location>
    <ligand>
        <name>UDP-N-acetyl-alpha-D-glucosamine</name>
        <dbReference type="ChEBI" id="CHEBI:57705"/>
    </ligand>
</feature>
<evidence type="ECO:0000259" key="19">
    <source>
        <dbReference type="Pfam" id="PF12804"/>
    </source>
</evidence>
<feature type="binding site" evidence="18">
    <location>
        <position position="380"/>
    </location>
    <ligand>
        <name>acetyl-CoA</name>
        <dbReference type="ChEBI" id="CHEBI:57288"/>
    </ligand>
</feature>
<dbReference type="GO" id="GO:0016020">
    <property type="term" value="C:membrane"/>
    <property type="evidence" value="ECO:0007669"/>
    <property type="project" value="GOC"/>
</dbReference>
<dbReference type="EMBL" id="WJVX01000025">
    <property type="protein sequence ID" value="MRJ82370.1"/>
    <property type="molecule type" value="Genomic_DNA"/>
</dbReference>
<evidence type="ECO:0000256" key="8">
    <source>
        <dbReference type="ARBA" id="ARBA00022737"/>
    </source>
</evidence>
<comment type="caution">
    <text evidence="21">The sequence shown here is derived from an EMBL/GenBank/DDBJ whole genome shotgun (WGS) entry which is preliminary data.</text>
</comment>
<feature type="active site" description="Proton acceptor" evidence="18">
    <location>
        <position position="363"/>
    </location>
</feature>
<keyword evidence="9 18" id="KW-0460">Magnesium</keyword>
<evidence type="ECO:0000256" key="4">
    <source>
        <dbReference type="ARBA" id="ARBA00022490"/>
    </source>
</evidence>
<dbReference type="InterPro" id="IPR029044">
    <property type="entry name" value="Nucleotide-diphossugar_trans"/>
</dbReference>
<evidence type="ECO:0000313" key="21">
    <source>
        <dbReference type="EMBL" id="MRJ82370.1"/>
    </source>
</evidence>
<dbReference type="InterPro" id="IPR050065">
    <property type="entry name" value="GlmU-like"/>
</dbReference>
<dbReference type="GO" id="GO:0005737">
    <property type="term" value="C:cytoplasm"/>
    <property type="evidence" value="ECO:0007669"/>
    <property type="project" value="UniProtKB-SubCell"/>
</dbReference>
<feature type="binding site" evidence="18">
    <location>
        <position position="440"/>
    </location>
    <ligand>
        <name>acetyl-CoA</name>
        <dbReference type="ChEBI" id="CHEBI:57288"/>
    </ligand>
</feature>
<feature type="binding site" evidence="18">
    <location>
        <position position="25"/>
    </location>
    <ligand>
        <name>UDP-N-acetyl-alpha-D-glucosamine</name>
        <dbReference type="ChEBI" id="CHEBI:57705"/>
    </ligand>
</feature>
<feature type="binding site" evidence="18">
    <location>
        <begin position="11"/>
        <end position="14"/>
    </location>
    <ligand>
        <name>UDP-N-acetyl-alpha-D-glucosamine</name>
        <dbReference type="ChEBI" id="CHEBI:57705"/>
    </ligand>
</feature>
<comment type="pathway">
    <text evidence="18">Nucleotide-sugar biosynthesis; UDP-N-acetyl-alpha-D-glucosamine biosynthesis; UDP-N-acetyl-alpha-D-glucosamine from N-acetyl-alpha-D-glucosamine 1-phosphate: step 1/1.</text>
</comment>
<dbReference type="GO" id="GO:0009252">
    <property type="term" value="P:peptidoglycan biosynthetic process"/>
    <property type="evidence" value="ECO:0007669"/>
    <property type="project" value="UniProtKB-UniRule"/>
</dbReference>
<evidence type="ECO:0000256" key="16">
    <source>
        <dbReference type="ARBA" id="ARBA00048493"/>
    </source>
</evidence>
<evidence type="ECO:0000256" key="7">
    <source>
        <dbReference type="ARBA" id="ARBA00022723"/>
    </source>
</evidence>
<comment type="pathway">
    <text evidence="18">Nucleotide-sugar biosynthesis; UDP-N-acetyl-alpha-D-glucosamine biosynthesis; N-acetyl-alpha-D-glucosamine 1-phosphate from alpha-D-glucosamine 6-phosphate (route II): step 2/2.</text>
</comment>
<evidence type="ECO:0000256" key="6">
    <source>
        <dbReference type="ARBA" id="ARBA00022695"/>
    </source>
</evidence>
<feature type="binding site" evidence="18">
    <location>
        <position position="423"/>
    </location>
    <ligand>
        <name>acetyl-CoA</name>
        <dbReference type="ChEBI" id="CHEBI:57288"/>
    </ligand>
</feature>
<feature type="region of interest" description="N-acetyltransferase" evidence="18">
    <location>
        <begin position="251"/>
        <end position="456"/>
    </location>
</feature>
<dbReference type="UniPathway" id="UPA00113">
    <property type="reaction ID" value="UER00532"/>
</dbReference>
<evidence type="ECO:0000256" key="14">
    <source>
        <dbReference type="ARBA" id="ARBA00023316"/>
    </source>
</evidence>
<dbReference type="InterPro" id="IPR011004">
    <property type="entry name" value="Trimer_LpxA-like_sf"/>
</dbReference>
<dbReference type="SUPFAM" id="SSF51161">
    <property type="entry name" value="Trimeric LpxA-like enzymes"/>
    <property type="match status" value="1"/>
</dbReference>
<dbReference type="Pfam" id="PF12804">
    <property type="entry name" value="NTP_transf_3"/>
    <property type="match status" value="1"/>
</dbReference>
<dbReference type="Pfam" id="PF00132">
    <property type="entry name" value="Hexapep"/>
    <property type="match status" value="1"/>
</dbReference>
<dbReference type="GO" id="GO:0019134">
    <property type="term" value="F:glucosamine-1-phosphate N-acetyltransferase activity"/>
    <property type="evidence" value="ECO:0007669"/>
    <property type="project" value="UniProtKB-UniRule"/>
</dbReference>
<dbReference type="Pfam" id="PF25087">
    <property type="entry name" value="GMPPB_C"/>
    <property type="match status" value="1"/>
</dbReference>
<accession>A0A6A8EP20</accession>
<keyword evidence="8 18" id="KW-0677">Repeat</keyword>
<feature type="binding site" evidence="18">
    <location>
        <position position="105"/>
    </location>
    <ligand>
        <name>Mg(2+)</name>
        <dbReference type="ChEBI" id="CHEBI:18420"/>
    </ligand>
</feature>
<comment type="catalytic activity">
    <reaction evidence="16 18">
        <text>N-acetyl-alpha-D-glucosamine 1-phosphate + UTP + H(+) = UDP-N-acetyl-alpha-D-glucosamine + diphosphate</text>
        <dbReference type="Rhea" id="RHEA:13509"/>
        <dbReference type="ChEBI" id="CHEBI:15378"/>
        <dbReference type="ChEBI" id="CHEBI:33019"/>
        <dbReference type="ChEBI" id="CHEBI:46398"/>
        <dbReference type="ChEBI" id="CHEBI:57705"/>
        <dbReference type="ChEBI" id="CHEBI:57776"/>
        <dbReference type="EC" id="2.7.7.23"/>
    </reaction>
</comment>
<dbReference type="GO" id="GO:0009245">
    <property type="term" value="P:lipid A biosynthetic process"/>
    <property type="evidence" value="ECO:0007669"/>
    <property type="project" value="UniProtKB-UniRule"/>
</dbReference>
<feature type="binding site" evidence="18">
    <location>
        <position position="154"/>
    </location>
    <ligand>
        <name>UDP-N-acetyl-alpha-D-glucosamine</name>
        <dbReference type="ChEBI" id="CHEBI:57705"/>
    </ligand>
</feature>
<sequence>MSNSAMSVVILAAGKGTRMYSDLPKVLHTLAGKPMVQHVIDAANDLGACAVHLVYGHGGDLLRQTLHEDNLNWVLQAEQLGTGHAMQQAAPFFNDDEDILMLYGDVPLISVETLQRLRAAKPQGGIGLLTVKLDDPTGYGRITRENGQVTGIVEHKDASEAQRQIQEINTGILIAGGADLKRWLAKLTNNNAQGEYYITDIIAMAHQEGHQIVAVHPQRLSEVEGVNNRLQLARLERVYQAEQAEKLLLAGVMLRDPARFDLRGTLQHGRDVEIDTNVILEGNVVLGDRVKIGAGCVIKNSTIGDDCEISPYSVVEDAQLQAACTIGPFARLRPGAELLAGAHVGNFVEMKKARLGKGSKAGHLTYLGDAEIGDNVNIGAGTITCNYDGANKHKTIIGDDVFVGSDTQLVAPVTVGNGVTIAAGTTVTRNIADNELVLSRVPQVHKQGWQRPEKKK</sequence>
<gene>
    <name evidence="18 21" type="primary">glmU</name>
    <name evidence="21" type="ORF">GJJ20_20770</name>
</gene>
<dbReference type="SUPFAM" id="SSF53448">
    <property type="entry name" value="Nucleotide-diphospho-sugar transferases"/>
    <property type="match status" value="1"/>
</dbReference>
<evidence type="ECO:0000256" key="1">
    <source>
        <dbReference type="ARBA" id="ARBA00004496"/>
    </source>
</evidence>
<dbReference type="InterPro" id="IPR005882">
    <property type="entry name" value="Bifunctional_GlmU"/>
</dbReference>
<feature type="binding site" evidence="18">
    <location>
        <position position="405"/>
    </location>
    <ligand>
        <name>acetyl-CoA</name>
        <dbReference type="ChEBI" id="CHEBI:57288"/>
    </ligand>
</feature>
<evidence type="ECO:0000259" key="20">
    <source>
        <dbReference type="Pfam" id="PF25087"/>
    </source>
</evidence>
<keyword evidence="6 18" id="KW-0548">Nucleotidyltransferase</keyword>
<evidence type="ECO:0000256" key="11">
    <source>
        <dbReference type="ARBA" id="ARBA00022984"/>
    </source>
</evidence>
<dbReference type="EC" id="2.3.1.157" evidence="18"/>
<keyword evidence="4 18" id="KW-0963">Cytoplasm</keyword>
<evidence type="ECO:0000256" key="18">
    <source>
        <dbReference type="HAMAP-Rule" id="MF_01631"/>
    </source>
</evidence>
<keyword evidence="13 18" id="KW-0012">Acyltransferase</keyword>
<feature type="domain" description="Mannose-1-phosphate guanyltransferase C-terminal" evidence="20">
    <location>
        <begin position="270"/>
        <end position="334"/>
    </location>
</feature>
<dbReference type="HAMAP" id="MF_01631">
    <property type="entry name" value="GlmU"/>
    <property type="match status" value="1"/>
</dbReference>
<dbReference type="FunFam" id="2.160.10.10:FF:000011">
    <property type="entry name" value="Bifunctional protein GlmU"/>
    <property type="match status" value="1"/>
</dbReference>
<comment type="subunit">
    <text evidence="18">Homotrimer.</text>
</comment>
<dbReference type="InterPro" id="IPR056729">
    <property type="entry name" value="GMPPB_C"/>
</dbReference>
<evidence type="ECO:0000256" key="2">
    <source>
        <dbReference type="ARBA" id="ARBA00007707"/>
    </source>
</evidence>
<feature type="binding site" evidence="18">
    <location>
        <position position="377"/>
    </location>
    <ligand>
        <name>UDP-N-acetyl-alpha-D-glucosamine</name>
        <dbReference type="ChEBI" id="CHEBI:57705"/>
    </ligand>
</feature>
<dbReference type="GO" id="GO:0003977">
    <property type="term" value="F:UDP-N-acetylglucosamine diphosphorylase activity"/>
    <property type="evidence" value="ECO:0007669"/>
    <property type="project" value="UniProtKB-UniRule"/>
</dbReference>
<dbReference type="GO" id="GO:0006048">
    <property type="term" value="P:UDP-N-acetylglucosamine biosynthetic process"/>
    <property type="evidence" value="ECO:0007669"/>
    <property type="project" value="UniProtKB-UniPathway"/>
</dbReference>
<feature type="binding site" evidence="18">
    <location>
        <begin position="386"/>
        <end position="387"/>
    </location>
    <ligand>
        <name>acetyl-CoA</name>
        <dbReference type="ChEBI" id="CHEBI:57288"/>
    </ligand>
</feature>
<keyword evidence="5 18" id="KW-0808">Transferase</keyword>
<evidence type="ECO:0000256" key="17">
    <source>
        <dbReference type="ARBA" id="ARBA00049628"/>
    </source>
</evidence>
<feature type="binding site" evidence="18">
    <location>
        <position position="351"/>
    </location>
    <ligand>
        <name>UDP-N-acetyl-alpha-D-glucosamine</name>
        <dbReference type="ChEBI" id="CHEBI:57705"/>
    </ligand>
</feature>
<evidence type="ECO:0000256" key="9">
    <source>
        <dbReference type="ARBA" id="ARBA00022842"/>
    </source>
</evidence>
<dbReference type="PANTHER" id="PTHR43584:SF3">
    <property type="entry name" value="BIFUNCTIONAL PROTEIN GLMU"/>
    <property type="match status" value="1"/>
</dbReference>
<evidence type="ECO:0000256" key="3">
    <source>
        <dbReference type="ARBA" id="ARBA00007947"/>
    </source>
</evidence>
<comment type="similarity">
    <text evidence="3 18">In the N-terminal section; belongs to the N-acetylglucosamine-1-phosphate uridyltransferase family.</text>
</comment>
<feature type="region of interest" description="Linker" evidence="18">
    <location>
        <begin position="230"/>
        <end position="250"/>
    </location>
</feature>
<feature type="binding site" evidence="18">
    <location>
        <begin position="81"/>
        <end position="82"/>
    </location>
    <ligand>
        <name>UDP-N-acetyl-alpha-D-glucosamine</name>
        <dbReference type="ChEBI" id="CHEBI:57705"/>
    </ligand>
</feature>
<evidence type="ECO:0000256" key="13">
    <source>
        <dbReference type="ARBA" id="ARBA00023315"/>
    </source>
</evidence>
<feature type="binding site" evidence="18">
    <location>
        <position position="333"/>
    </location>
    <ligand>
        <name>UDP-N-acetyl-alpha-D-glucosamine</name>
        <dbReference type="ChEBI" id="CHEBI:57705"/>
    </ligand>
</feature>
<comment type="catalytic activity">
    <reaction evidence="15 18">
        <text>alpha-D-glucosamine 1-phosphate + acetyl-CoA = N-acetyl-alpha-D-glucosamine 1-phosphate + CoA + H(+)</text>
        <dbReference type="Rhea" id="RHEA:13725"/>
        <dbReference type="ChEBI" id="CHEBI:15378"/>
        <dbReference type="ChEBI" id="CHEBI:57287"/>
        <dbReference type="ChEBI" id="CHEBI:57288"/>
        <dbReference type="ChEBI" id="CHEBI:57776"/>
        <dbReference type="ChEBI" id="CHEBI:58516"/>
        <dbReference type="EC" id="2.3.1.157"/>
    </reaction>
</comment>
<dbReference type="NCBIfam" id="TIGR01173">
    <property type="entry name" value="glmU"/>
    <property type="match status" value="1"/>
</dbReference>
<dbReference type="FunFam" id="3.90.550.10:FF:000006">
    <property type="entry name" value="Bifunctional protein GlmU"/>
    <property type="match status" value="1"/>
</dbReference>
<dbReference type="GO" id="GO:0008360">
    <property type="term" value="P:regulation of cell shape"/>
    <property type="evidence" value="ECO:0007669"/>
    <property type="project" value="UniProtKB-KW"/>
</dbReference>
<comment type="similarity">
    <text evidence="2 18">In the C-terminal section; belongs to the transferase hexapeptide repeat family.</text>
</comment>
<comment type="subcellular location">
    <subcellularLocation>
        <location evidence="1 18">Cytoplasm</location>
    </subcellularLocation>
</comment>
<feature type="binding site" evidence="18">
    <location>
        <position position="140"/>
    </location>
    <ligand>
        <name>UDP-N-acetyl-alpha-D-glucosamine</name>
        <dbReference type="ChEBI" id="CHEBI:57705"/>
    </ligand>
</feature>
<feature type="binding site" evidence="18">
    <location>
        <position position="169"/>
    </location>
    <ligand>
        <name>UDP-N-acetyl-alpha-D-glucosamine</name>
        <dbReference type="ChEBI" id="CHEBI:57705"/>
    </ligand>
</feature>
<dbReference type="UniPathway" id="UPA00973"/>
<feature type="binding site" evidence="18">
    <location>
        <position position="76"/>
    </location>
    <ligand>
        <name>UDP-N-acetyl-alpha-D-glucosamine</name>
        <dbReference type="ChEBI" id="CHEBI:57705"/>
    </ligand>
</feature>
<feature type="region of interest" description="Pyrophosphorylase" evidence="18">
    <location>
        <begin position="1"/>
        <end position="229"/>
    </location>
</feature>
<dbReference type="RefSeq" id="WP_025368583.1">
    <property type="nucleotide sequence ID" value="NZ_CAAHCE010000014.1"/>
</dbReference>
<proteinExistence type="inferred from homology"/>
<keyword evidence="10 18" id="KW-0133">Cell shape</keyword>
<dbReference type="NCBIfam" id="NF006986">
    <property type="entry name" value="PRK09451.1"/>
    <property type="match status" value="1"/>
</dbReference>
<dbReference type="GO" id="GO:0071555">
    <property type="term" value="P:cell wall organization"/>
    <property type="evidence" value="ECO:0007669"/>
    <property type="project" value="UniProtKB-KW"/>
</dbReference>
<protein>
    <recommendedName>
        <fullName evidence="18">Bifunctional protein GlmU</fullName>
    </recommendedName>
    <domain>
        <recommendedName>
            <fullName evidence="18">UDP-N-acetylglucosamine pyrophosphorylase</fullName>
            <ecNumber evidence="18">2.7.7.23</ecNumber>
        </recommendedName>
        <alternativeName>
            <fullName evidence="18">N-acetylglucosamine-1-phosphate uridyltransferase</fullName>
        </alternativeName>
    </domain>
    <domain>
        <recommendedName>
            <fullName evidence="18">Glucosamine-1-phosphate N-acetyltransferase</fullName>
            <ecNumber evidence="18">2.3.1.157</ecNumber>
        </recommendedName>
    </domain>
</protein>
<keyword evidence="12 18" id="KW-0511">Multifunctional enzyme</keyword>
<comment type="function">
    <text evidence="17 18">Catalyzes the last two sequential reactions in the de novo biosynthetic pathway for UDP-N-acetylglucosamine (UDP-GlcNAc). The C-terminal domain catalyzes the transfer of acetyl group from acetyl coenzyme A to glucosamine-1-phosphate (GlcN-1-P) to produce N-acetylglucosamine-1-phosphate (GlcNAc-1-P), which is converted into UDP-GlcNAc by the transfer of uridine 5-monophosphate (from uridine 5-triphosphate), a reaction catalyzed by the N-terminal domain.</text>
</comment>
<feature type="binding site" evidence="18">
    <location>
        <position position="227"/>
    </location>
    <ligand>
        <name>Mg(2+)</name>
        <dbReference type="ChEBI" id="CHEBI:18420"/>
    </ligand>
</feature>
<dbReference type="AlphaFoldDB" id="A0A6A8EP20"/>
<dbReference type="CDD" id="cd02540">
    <property type="entry name" value="GT2_GlmU_N_bac"/>
    <property type="match status" value="1"/>
</dbReference>
<dbReference type="Gene3D" id="2.160.10.10">
    <property type="entry name" value="Hexapeptide repeat proteins"/>
    <property type="match status" value="1"/>
</dbReference>
<evidence type="ECO:0000256" key="12">
    <source>
        <dbReference type="ARBA" id="ARBA00023268"/>
    </source>
</evidence>
<comment type="cofactor">
    <cofactor evidence="18">
        <name>Mg(2+)</name>
        <dbReference type="ChEBI" id="CHEBI:18420"/>
    </cofactor>
    <text evidence="18">Binds 1 Mg(2+) ion per subunit.</text>
</comment>
<keyword evidence="11 18" id="KW-0573">Peptidoglycan synthesis</keyword>
<dbReference type="Gene3D" id="3.90.550.10">
    <property type="entry name" value="Spore Coat Polysaccharide Biosynthesis Protein SpsA, Chain A"/>
    <property type="match status" value="1"/>
</dbReference>
<reference evidence="21" key="1">
    <citation type="submission" date="2019-10" db="EMBL/GenBank/DDBJ databases">
        <title>Molecular typing, antibiotic resistance determination and virulence profiling for 36 multidrug-resistant clinical Klebsiella pneumoniae isolates using second- and third-generation sequencing.</title>
        <authorList>
            <person name="Shelenkov A."/>
            <person name="Mikhaylova Y."/>
            <person name="Yanushevich Y."/>
            <person name="Samoilov A."/>
            <person name="Petrova L."/>
            <person name="Fomina V."/>
            <person name="Gusarov V."/>
            <person name="Zamyatin M."/>
            <person name="Shagin D."/>
        </authorList>
    </citation>
    <scope>NUCLEOTIDE SEQUENCE</scope>
    <source>
        <strain evidence="21">CriePir152</strain>
    </source>
</reference>
<dbReference type="PANTHER" id="PTHR43584">
    <property type="entry name" value="NUCLEOTIDYL TRANSFERASE"/>
    <property type="match status" value="1"/>
</dbReference>
<organism evidence="21">
    <name type="scientific">Klebsiella pneumoniae</name>
    <dbReference type="NCBI Taxonomy" id="573"/>
    <lineage>
        <taxon>Bacteria</taxon>
        <taxon>Pseudomonadati</taxon>
        <taxon>Pseudomonadota</taxon>
        <taxon>Gammaproteobacteria</taxon>
        <taxon>Enterobacterales</taxon>
        <taxon>Enterobacteriaceae</taxon>
        <taxon>Klebsiella/Raoultella group</taxon>
        <taxon>Klebsiella</taxon>
        <taxon>Klebsiella pneumoniae complex</taxon>
    </lineage>
</organism>
<dbReference type="PROSITE" id="PS00101">
    <property type="entry name" value="HEXAPEP_TRANSFERASES"/>
    <property type="match status" value="1"/>
</dbReference>
<dbReference type="GO" id="GO:0000902">
    <property type="term" value="P:cell morphogenesis"/>
    <property type="evidence" value="ECO:0007669"/>
    <property type="project" value="UniProtKB-UniRule"/>
</dbReference>
<dbReference type="EC" id="2.7.7.23" evidence="18"/>
<evidence type="ECO:0000256" key="5">
    <source>
        <dbReference type="ARBA" id="ARBA00022679"/>
    </source>
</evidence>
<keyword evidence="7 18" id="KW-0479">Metal-binding</keyword>